<dbReference type="InterPro" id="IPR050245">
    <property type="entry name" value="PrsA_foldase"/>
</dbReference>
<dbReference type="EMBL" id="CP017708">
    <property type="protein sequence ID" value="AOY80883.1"/>
    <property type="molecule type" value="Genomic_DNA"/>
</dbReference>
<dbReference type="AlphaFoldDB" id="A0A1D9FZX0"/>
<evidence type="ECO:0000256" key="1">
    <source>
        <dbReference type="ARBA" id="ARBA00000971"/>
    </source>
</evidence>
<dbReference type="PANTHER" id="PTHR47245:SF1">
    <property type="entry name" value="FOLDASE PROTEIN PRSA"/>
    <property type="match status" value="1"/>
</dbReference>
<dbReference type="Pfam" id="PF00639">
    <property type="entry name" value="Rotamase"/>
    <property type="match status" value="1"/>
</dbReference>
<gene>
    <name evidence="8" type="ORF">BJP36_14145</name>
</gene>
<evidence type="ECO:0000256" key="3">
    <source>
        <dbReference type="ARBA" id="ARBA00022729"/>
    </source>
</evidence>
<dbReference type="EC" id="5.2.1.8" evidence="2"/>
<evidence type="ECO:0000313" key="9">
    <source>
        <dbReference type="Proteomes" id="UP000176944"/>
    </source>
</evidence>
<feature type="domain" description="PpiC" evidence="7">
    <location>
        <begin position="121"/>
        <end position="208"/>
    </location>
</feature>
<dbReference type="InterPro" id="IPR027304">
    <property type="entry name" value="Trigger_fact/SurA_dom_sf"/>
</dbReference>
<evidence type="ECO:0000313" key="8">
    <source>
        <dbReference type="EMBL" id="AOY80883.1"/>
    </source>
</evidence>
<reference evidence="9" key="1">
    <citation type="submission" date="2016-10" db="EMBL/GenBank/DDBJ databases">
        <title>Comparative genomics uncovers the prolific and rare metabolic potential of the cyanobacterial genus Moorea.</title>
        <authorList>
            <person name="Leao T."/>
            <person name="Castelao G."/>
            <person name="Korobeynikov A."/>
            <person name="Monroe E.A."/>
            <person name="Podell S."/>
            <person name="Glukhov E."/>
            <person name="Allen E."/>
            <person name="Gerwick W.H."/>
            <person name="Gerwick L."/>
        </authorList>
    </citation>
    <scope>NUCLEOTIDE SEQUENCE [LARGE SCALE GENOMIC DNA]</scope>
    <source>
        <strain evidence="9">JHB</strain>
    </source>
</reference>
<evidence type="ECO:0000256" key="6">
    <source>
        <dbReference type="PROSITE-ProRule" id="PRU00278"/>
    </source>
</evidence>
<organism evidence="8 9">
    <name type="scientific">Moorena producens (strain JHB)</name>
    <dbReference type="NCBI Taxonomy" id="1454205"/>
    <lineage>
        <taxon>Bacteria</taxon>
        <taxon>Bacillati</taxon>
        <taxon>Cyanobacteriota</taxon>
        <taxon>Cyanophyceae</taxon>
        <taxon>Coleofasciculales</taxon>
        <taxon>Coleofasciculaceae</taxon>
        <taxon>Moorena</taxon>
    </lineage>
</organism>
<dbReference type="PANTHER" id="PTHR47245">
    <property type="entry name" value="PEPTIDYLPROLYL ISOMERASE"/>
    <property type="match status" value="1"/>
</dbReference>
<proteinExistence type="predicted"/>
<sequence>MSKSITINAEDILDQVKLSLKTYDIVEAIITRQVIANAVAKAGIKIETEELQEMADKYRLMHQLHSAEDTHAWMKQNNLSLDDFEELVYNHALSTKLAVHLFGDKIEPYFYEHKLDYDGVVMHEVIFDNKDLALELFYAIGEGEMSFYDVAHQYIEDKELRRKGGYRGILYRQDLKPEISAAIFAAKPPQVIKPIVTAKGVHLIFVEEIIERQLDNWLRNKIATDLFNEWINRSLSQFKSVTNIEIVQITTQNAS</sequence>
<keyword evidence="3" id="KW-0732">Signal</keyword>
<dbReference type="InterPro" id="IPR000297">
    <property type="entry name" value="PPIase_PpiC"/>
</dbReference>
<dbReference type="Proteomes" id="UP000176944">
    <property type="component" value="Chromosome"/>
</dbReference>
<comment type="catalytic activity">
    <reaction evidence="1">
        <text>[protein]-peptidylproline (omega=180) = [protein]-peptidylproline (omega=0)</text>
        <dbReference type="Rhea" id="RHEA:16237"/>
        <dbReference type="Rhea" id="RHEA-COMP:10747"/>
        <dbReference type="Rhea" id="RHEA-COMP:10748"/>
        <dbReference type="ChEBI" id="CHEBI:83833"/>
        <dbReference type="ChEBI" id="CHEBI:83834"/>
        <dbReference type="EC" id="5.2.1.8"/>
    </reaction>
</comment>
<accession>A0A1D9FZX0</accession>
<dbReference type="InterPro" id="IPR046357">
    <property type="entry name" value="PPIase_dom_sf"/>
</dbReference>
<evidence type="ECO:0000256" key="5">
    <source>
        <dbReference type="ARBA" id="ARBA00023235"/>
    </source>
</evidence>
<name>A0A1D9FZX0_MOOP1</name>
<evidence type="ECO:0000256" key="4">
    <source>
        <dbReference type="ARBA" id="ARBA00023110"/>
    </source>
</evidence>
<protein>
    <recommendedName>
        <fullName evidence="2">peptidylprolyl isomerase</fullName>
        <ecNumber evidence="2">5.2.1.8</ecNumber>
    </recommendedName>
</protein>
<keyword evidence="4 6" id="KW-0697">Rotamase</keyword>
<dbReference type="GO" id="GO:0003755">
    <property type="term" value="F:peptidyl-prolyl cis-trans isomerase activity"/>
    <property type="evidence" value="ECO:0007669"/>
    <property type="project" value="UniProtKB-KW"/>
</dbReference>
<dbReference type="SUPFAM" id="SSF54534">
    <property type="entry name" value="FKBP-like"/>
    <property type="match status" value="1"/>
</dbReference>
<evidence type="ECO:0000256" key="2">
    <source>
        <dbReference type="ARBA" id="ARBA00013194"/>
    </source>
</evidence>
<keyword evidence="5 6" id="KW-0413">Isomerase</keyword>
<dbReference type="Gene3D" id="3.10.50.40">
    <property type="match status" value="1"/>
</dbReference>
<dbReference type="PROSITE" id="PS50198">
    <property type="entry name" value="PPIC_PPIASE_2"/>
    <property type="match status" value="1"/>
</dbReference>
<evidence type="ECO:0000259" key="7">
    <source>
        <dbReference type="PROSITE" id="PS50198"/>
    </source>
</evidence>
<dbReference type="SUPFAM" id="SSF109998">
    <property type="entry name" value="Triger factor/SurA peptide-binding domain-like"/>
    <property type="match status" value="1"/>
</dbReference>